<gene>
    <name evidence="1" type="ORF">SCHPADRAFT_802591</name>
</gene>
<dbReference type="GO" id="GO:0016538">
    <property type="term" value="F:cyclin-dependent protein serine/threonine kinase regulator activity"/>
    <property type="evidence" value="ECO:0007669"/>
    <property type="project" value="TreeGrafter"/>
</dbReference>
<reference evidence="1 2" key="1">
    <citation type="submission" date="2015-04" db="EMBL/GenBank/DDBJ databases">
        <title>Complete genome sequence of Schizopora paradoxa KUC8140, a cosmopolitan wood degrader in East Asia.</title>
        <authorList>
            <consortium name="DOE Joint Genome Institute"/>
            <person name="Min B."/>
            <person name="Park H."/>
            <person name="Jang Y."/>
            <person name="Kim J.-J."/>
            <person name="Kim K.H."/>
            <person name="Pangilinan J."/>
            <person name="Lipzen A."/>
            <person name="Riley R."/>
            <person name="Grigoriev I.V."/>
            <person name="Spatafora J.W."/>
            <person name="Choi I.-G."/>
        </authorList>
    </citation>
    <scope>NUCLEOTIDE SEQUENCE [LARGE SCALE GENOMIC DNA]</scope>
    <source>
        <strain evidence="1 2">KUC8140</strain>
    </source>
</reference>
<dbReference type="EMBL" id="KQ086252">
    <property type="protein sequence ID" value="KLO05937.1"/>
    <property type="molecule type" value="Genomic_DNA"/>
</dbReference>
<protein>
    <recommendedName>
        <fullName evidence="3">Cyclin N-terminal domain-containing protein</fullName>
    </recommendedName>
</protein>
<dbReference type="GO" id="GO:0005634">
    <property type="term" value="C:nucleus"/>
    <property type="evidence" value="ECO:0007669"/>
    <property type="project" value="TreeGrafter"/>
</dbReference>
<dbReference type="AlphaFoldDB" id="A0A0H2R3M9"/>
<evidence type="ECO:0000313" key="2">
    <source>
        <dbReference type="Proteomes" id="UP000053477"/>
    </source>
</evidence>
<dbReference type="Pfam" id="PF08613">
    <property type="entry name" value="Cyclin"/>
    <property type="match status" value="1"/>
</dbReference>
<dbReference type="GO" id="GO:0019901">
    <property type="term" value="F:protein kinase binding"/>
    <property type="evidence" value="ECO:0007669"/>
    <property type="project" value="InterPro"/>
</dbReference>
<name>A0A0H2R3M9_9AGAM</name>
<dbReference type="InterPro" id="IPR013922">
    <property type="entry name" value="Cyclin_PHO80-like"/>
</dbReference>
<dbReference type="OrthoDB" id="286814at2759"/>
<dbReference type="GO" id="GO:0000307">
    <property type="term" value="C:cyclin-dependent protein kinase holoenzyme complex"/>
    <property type="evidence" value="ECO:0007669"/>
    <property type="project" value="TreeGrafter"/>
</dbReference>
<evidence type="ECO:0008006" key="3">
    <source>
        <dbReference type="Google" id="ProtNLM"/>
    </source>
</evidence>
<dbReference type="SUPFAM" id="SSF47954">
    <property type="entry name" value="Cyclin-like"/>
    <property type="match status" value="1"/>
</dbReference>
<feature type="non-terminal residue" evidence="1">
    <location>
        <position position="55"/>
    </location>
</feature>
<dbReference type="PANTHER" id="PTHR15615">
    <property type="match status" value="1"/>
</dbReference>
<evidence type="ECO:0000313" key="1">
    <source>
        <dbReference type="EMBL" id="KLO05937.1"/>
    </source>
</evidence>
<dbReference type="STRING" id="27342.A0A0H2R3M9"/>
<organism evidence="1 2">
    <name type="scientific">Schizopora paradoxa</name>
    <dbReference type="NCBI Taxonomy" id="27342"/>
    <lineage>
        <taxon>Eukaryota</taxon>
        <taxon>Fungi</taxon>
        <taxon>Dikarya</taxon>
        <taxon>Basidiomycota</taxon>
        <taxon>Agaricomycotina</taxon>
        <taxon>Agaricomycetes</taxon>
        <taxon>Hymenochaetales</taxon>
        <taxon>Schizoporaceae</taxon>
        <taxon>Schizopora</taxon>
    </lineage>
</organism>
<accession>A0A0H2R3M9</accession>
<feature type="non-terminal residue" evidence="1">
    <location>
        <position position="1"/>
    </location>
</feature>
<dbReference type="Proteomes" id="UP000053477">
    <property type="component" value="Unassembled WGS sequence"/>
</dbReference>
<dbReference type="CDD" id="cd20557">
    <property type="entry name" value="CYCLIN_ScPCL1-like"/>
    <property type="match status" value="1"/>
</dbReference>
<dbReference type="PANTHER" id="PTHR15615:SF36">
    <property type="entry name" value="PHO85 CYCLIN-5"/>
    <property type="match status" value="1"/>
</dbReference>
<sequence>CPRRAFLAALVLASKFLQDRCYSNRAWAKLAGLAPREVSRCERALGEALGWRLWV</sequence>
<keyword evidence="2" id="KW-1185">Reference proteome</keyword>
<dbReference type="Gene3D" id="1.10.472.10">
    <property type="entry name" value="Cyclin-like"/>
    <property type="match status" value="1"/>
</dbReference>
<proteinExistence type="predicted"/>
<dbReference type="InParanoid" id="A0A0H2R3M9"/>
<dbReference type="InterPro" id="IPR036915">
    <property type="entry name" value="Cyclin-like_sf"/>
</dbReference>